<reference evidence="1" key="1">
    <citation type="submission" date="2022-03" db="EMBL/GenBank/DDBJ databases">
        <authorList>
            <person name="Lindestad O."/>
        </authorList>
    </citation>
    <scope>NUCLEOTIDE SEQUENCE</scope>
</reference>
<evidence type="ECO:0000313" key="1">
    <source>
        <dbReference type="EMBL" id="CAH2228668.1"/>
    </source>
</evidence>
<feature type="non-terminal residue" evidence="1">
    <location>
        <position position="39"/>
    </location>
</feature>
<sequence>MEAIPEITSYEDQAVDAVVSVLNKAREALGERQTLKQFA</sequence>
<comment type="caution">
    <text evidence="1">The sequence shown here is derived from an EMBL/GenBank/DDBJ whole genome shotgun (WGS) entry which is preliminary data.</text>
</comment>
<proteinExistence type="predicted"/>
<evidence type="ECO:0000313" key="2">
    <source>
        <dbReference type="Proteomes" id="UP000838756"/>
    </source>
</evidence>
<accession>A0A8S4QZQ6</accession>
<protein>
    <submittedName>
        <fullName evidence="1">Jg24559 protein</fullName>
    </submittedName>
</protein>
<dbReference type="AlphaFoldDB" id="A0A8S4QZQ6"/>
<keyword evidence="2" id="KW-1185">Reference proteome</keyword>
<name>A0A8S4QZQ6_9NEOP</name>
<organism evidence="1 2">
    <name type="scientific">Pararge aegeria aegeria</name>
    <dbReference type="NCBI Taxonomy" id="348720"/>
    <lineage>
        <taxon>Eukaryota</taxon>
        <taxon>Metazoa</taxon>
        <taxon>Ecdysozoa</taxon>
        <taxon>Arthropoda</taxon>
        <taxon>Hexapoda</taxon>
        <taxon>Insecta</taxon>
        <taxon>Pterygota</taxon>
        <taxon>Neoptera</taxon>
        <taxon>Endopterygota</taxon>
        <taxon>Lepidoptera</taxon>
        <taxon>Glossata</taxon>
        <taxon>Ditrysia</taxon>
        <taxon>Papilionoidea</taxon>
        <taxon>Nymphalidae</taxon>
        <taxon>Satyrinae</taxon>
        <taxon>Satyrini</taxon>
        <taxon>Parargina</taxon>
        <taxon>Pararge</taxon>
    </lineage>
</organism>
<gene>
    <name evidence="1" type="primary">jg24559</name>
    <name evidence="1" type="ORF">PAEG_LOCUS8436</name>
</gene>
<dbReference type="OrthoDB" id="2148342at2759"/>
<dbReference type="EMBL" id="CAKXAJ010024428">
    <property type="protein sequence ID" value="CAH2228668.1"/>
    <property type="molecule type" value="Genomic_DNA"/>
</dbReference>
<dbReference type="Proteomes" id="UP000838756">
    <property type="component" value="Unassembled WGS sequence"/>
</dbReference>